<sequence length="125" mass="13028">MLDYSELYSNPLVRSPGVGLSDYSTTADLQGTATQDRLAAGGHGAGYGCSAEMQKPVDEEEETLANGVLGNLQSALMLLLLLLFLQGSLVAAVLLEPGRLEGRCSGICSDRIQDQPAIVVLFGGG</sequence>
<evidence type="ECO:0000313" key="2">
    <source>
        <dbReference type="EMBL" id="KAK8123336.1"/>
    </source>
</evidence>
<keyword evidence="1" id="KW-1133">Transmembrane helix</keyword>
<dbReference type="AlphaFoldDB" id="A0AAW0R334"/>
<name>A0AAW0R334_9PEZI</name>
<keyword evidence="3" id="KW-1185">Reference proteome</keyword>
<feature type="transmembrane region" description="Helical" evidence="1">
    <location>
        <begin position="75"/>
        <end position="95"/>
    </location>
</feature>
<keyword evidence="1" id="KW-0472">Membrane</keyword>
<evidence type="ECO:0000313" key="3">
    <source>
        <dbReference type="Proteomes" id="UP001392437"/>
    </source>
</evidence>
<organism evidence="2 3">
    <name type="scientific">Apiospora kogelbergensis</name>
    <dbReference type="NCBI Taxonomy" id="1337665"/>
    <lineage>
        <taxon>Eukaryota</taxon>
        <taxon>Fungi</taxon>
        <taxon>Dikarya</taxon>
        <taxon>Ascomycota</taxon>
        <taxon>Pezizomycotina</taxon>
        <taxon>Sordariomycetes</taxon>
        <taxon>Xylariomycetidae</taxon>
        <taxon>Amphisphaeriales</taxon>
        <taxon>Apiosporaceae</taxon>
        <taxon>Apiospora</taxon>
    </lineage>
</organism>
<dbReference type="EMBL" id="JAQQWP010000003">
    <property type="protein sequence ID" value="KAK8123336.1"/>
    <property type="molecule type" value="Genomic_DNA"/>
</dbReference>
<proteinExistence type="predicted"/>
<protein>
    <submittedName>
        <fullName evidence="2">Uncharacterized protein</fullName>
    </submittedName>
</protein>
<accession>A0AAW0R334</accession>
<comment type="caution">
    <text evidence="2">The sequence shown here is derived from an EMBL/GenBank/DDBJ whole genome shotgun (WGS) entry which is preliminary data.</text>
</comment>
<reference evidence="2 3" key="1">
    <citation type="submission" date="2023-01" db="EMBL/GenBank/DDBJ databases">
        <title>Analysis of 21 Apiospora genomes using comparative genomics revels a genus with tremendous synthesis potential of carbohydrate active enzymes and secondary metabolites.</title>
        <authorList>
            <person name="Sorensen T."/>
        </authorList>
    </citation>
    <scope>NUCLEOTIDE SEQUENCE [LARGE SCALE GENOMIC DNA]</scope>
    <source>
        <strain evidence="2 3">CBS 117206</strain>
    </source>
</reference>
<gene>
    <name evidence="2" type="ORF">PG999_003254</name>
</gene>
<dbReference type="Proteomes" id="UP001392437">
    <property type="component" value="Unassembled WGS sequence"/>
</dbReference>
<evidence type="ECO:0000256" key="1">
    <source>
        <dbReference type="SAM" id="Phobius"/>
    </source>
</evidence>
<keyword evidence="1" id="KW-0812">Transmembrane</keyword>